<dbReference type="InterPro" id="IPR050570">
    <property type="entry name" value="Cell_wall_metabolism_enzyme"/>
</dbReference>
<dbReference type="Gene3D" id="2.70.70.10">
    <property type="entry name" value="Glucose Permease (Domain IIA)"/>
    <property type="match status" value="1"/>
</dbReference>
<dbReference type="InterPro" id="IPR016047">
    <property type="entry name" value="M23ase_b-sheet_dom"/>
</dbReference>
<dbReference type="InterPro" id="IPR011055">
    <property type="entry name" value="Dup_hybrid_motif"/>
</dbReference>
<dbReference type="OrthoDB" id="9809488at2"/>
<sequence>MKYYWILLIVISSYAQEQKFKLHVDHSDKIIKLYVDNYQYCPVTLNLSYKLQNLRLLKPNDTSYFIPARAKKILLTKLERIDNNLPANLNFDDRYFYGFKNNNRANLHYSYHLPFALGASNLVVQGPNGVLGHKDQHAVDFRMEYDSEVVAMRAGIVVQVIDTLSTVIKENSCTVKSNMLLVYHDDGTFAQYSHFKKNGIVVEVGDRVQEEQLLGYAGNVNFGSEPHMHFEVFKGLVSKKESIPISFLIDYGFKIKELENWKYYTKYY</sequence>
<dbReference type="AlphaFoldDB" id="A0A4Q0NWG5"/>
<name>A0A4Q0NWG5_9FLAO</name>
<dbReference type="EMBL" id="QOVI01000003">
    <property type="protein sequence ID" value="RXG15666.1"/>
    <property type="molecule type" value="Genomic_DNA"/>
</dbReference>
<reference evidence="2 3" key="1">
    <citation type="submission" date="2018-07" db="EMBL/GenBank/DDBJ databases">
        <title>Leeuwenhoekiella genomics.</title>
        <authorList>
            <person name="Tahon G."/>
            <person name="Willems A."/>
        </authorList>
    </citation>
    <scope>NUCLEOTIDE SEQUENCE [LARGE SCALE GENOMIC DNA]</scope>
    <source>
        <strain evidence="2 3">R-50232</strain>
    </source>
</reference>
<accession>A0A4Q0NWG5</accession>
<dbReference type="SUPFAM" id="SSF51261">
    <property type="entry name" value="Duplicated hybrid motif"/>
    <property type="match status" value="1"/>
</dbReference>
<evidence type="ECO:0000313" key="3">
    <source>
        <dbReference type="Proteomes" id="UP000289821"/>
    </source>
</evidence>
<gene>
    <name evidence="2" type="ORF">DSM04_103555</name>
</gene>
<dbReference type="Proteomes" id="UP000289821">
    <property type="component" value="Unassembled WGS sequence"/>
</dbReference>
<evidence type="ECO:0000259" key="1">
    <source>
        <dbReference type="Pfam" id="PF01551"/>
    </source>
</evidence>
<protein>
    <submittedName>
        <fullName evidence="2">Peptidase M23-like protein</fullName>
    </submittedName>
</protein>
<dbReference type="CDD" id="cd12797">
    <property type="entry name" value="M23_peptidase"/>
    <property type="match status" value="1"/>
</dbReference>
<comment type="caution">
    <text evidence="2">The sequence shown here is derived from an EMBL/GenBank/DDBJ whole genome shotgun (WGS) entry which is preliminary data.</text>
</comment>
<evidence type="ECO:0000313" key="2">
    <source>
        <dbReference type="EMBL" id="RXG15666.1"/>
    </source>
</evidence>
<feature type="domain" description="M23ase beta-sheet core" evidence="1">
    <location>
        <begin position="136"/>
        <end position="234"/>
    </location>
</feature>
<dbReference type="RefSeq" id="WP_128761221.1">
    <property type="nucleotide sequence ID" value="NZ_QOVI01000003.1"/>
</dbReference>
<proteinExistence type="predicted"/>
<dbReference type="PANTHER" id="PTHR21666">
    <property type="entry name" value="PEPTIDASE-RELATED"/>
    <property type="match status" value="1"/>
</dbReference>
<keyword evidence="3" id="KW-1185">Reference proteome</keyword>
<dbReference type="Pfam" id="PF01551">
    <property type="entry name" value="Peptidase_M23"/>
    <property type="match status" value="1"/>
</dbReference>
<dbReference type="GO" id="GO:0004222">
    <property type="term" value="F:metalloendopeptidase activity"/>
    <property type="evidence" value="ECO:0007669"/>
    <property type="project" value="TreeGrafter"/>
</dbReference>
<organism evidence="2 3">
    <name type="scientific">Leeuwenhoekiella aestuarii</name>
    <dbReference type="NCBI Taxonomy" id="2249426"/>
    <lineage>
        <taxon>Bacteria</taxon>
        <taxon>Pseudomonadati</taxon>
        <taxon>Bacteroidota</taxon>
        <taxon>Flavobacteriia</taxon>
        <taxon>Flavobacteriales</taxon>
        <taxon>Flavobacteriaceae</taxon>
        <taxon>Leeuwenhoekiella</taxon>
    </lineage>
</organism>
<dbReference type="PANTHER" id="PTHR21666:SF270">
    <property type="entry name" value="MUREIN HYDROLASE ACTIVATOR ENVC"/>
    <property type="match status" value="1"/>
</dbReference>